<name>A0ABR4N3J7_9FUNG</name>
<evidence type="ECO:0000313" key="2">
    <source>
        <dbReference type="EMBL" id="KAL2914074.1"/>
    </source>
</evidence>
<comment type="caution">
    <text evidence="2">The sequence shown here is derived from an EMBL/GenBank/DDBJ whole genome shotgun (WGS) entry which is preliminary data.</text>
</comment>
<evidence type="ECO:0000256" key="1">
    <source>
        <dbReference type="SAM" id="MobiDB-lite"/>
    </source>
</evidence>
<feature type="region of interest" description="Disordered" evidence="1">
    <location>
        <begin position="148"/>
        <end position="175"/>
    </location>
</feature>
<proteinExistence type="predicted"/>
<organism evidence="2 3">
    <name type="scientific">Polyrhizophydium stewartii</name>
    <dbReference type="NCBI Taxonomy" id="2732419"/>
    <lineage>
        <taxon>Eukaryota</taxon>
        <taxon>Fungi</taxon>
        <taxon>Fungi incertae sedis</taxon>
        <taxon>Chytridiomycota</taxon>
        <taxon>Chytridiomycota incertae sedis</taxon>
        <taxon>Chytridiomycetes</taxon>
        <taxon>Rhizophydiales</taxon>
        <taxon>Rhizophydiales incertae sedis</taxon>
        <taxon>Polyrhizophydium</taxon>
    </lineage>
</organism>
<dbReference type="Proteomes" id="UP001527925">
    <property type="component" value="Unassembled WGS sequence"/>
</dbReference>
<accession>A0ABR4N3J7</accession>
<protein>
    <submittedName>
        <fullName evidence="2">Uncharacterized protein</fullName>
    </submittedName>
</protein>
<dbReference type="EMBL" id="JADGIZ020000037">
    <property type="protein sequence ID" value="KAL2914074.1"/>
    <property type="molecule type" value="Genomic_DNA"/>
</dbReference>
<reference evidence="2 3" key="1">
    <citation type="submission" date="2023-09" db="EMBL/GenBank/DDBJ databases">
        <title>Pangenome analysis of Batrachochytrium dendrobatidis and related Chytrids.</title>
        <authorList>
            <person name="Yacoub M.N."/>
            <person name="Stajich J.E."/>
            <person name="James T.Y."/>
        </authorList>
    </citation>
    <scope>NUCLEOTIDE SEQUENCE [LARGE SCALE GENOMIC DNA]</scope>
    <source>
        <strain evidence="2 3">JEL0888</strain>
    </source>
</reference>
<feature type="compositionally biased region" description="Gly residues" evidence="1">
    <location>
        <begin position="165"/>
        <end position="174"/>
    </location>
</feature>
<gene>
    <name evidence="2" type="ORF">HK105_206332</name>
</gene>
<evidence type="ECO:0000313" key="3">
    <source>
        <dbReference type="Proteomes" id="UP001527925"/>
    </source>
</evidence>
<sequence length="339" mass="35205">MSQPRAGGLFGGASITPLDGQPYAFPGAGAGPAGPAPAPAAAAGLLSPEAVQTAKAYLRAQAVRVAKLAPMTTLQILVGLGLHAATATGAAPAGALLFHPRLVLPPHAQWYRIPLAFMTLGLSTPDVLQRVVGLFYWQAPFEQDMARAPPAAAGQSVPGSFPQAGGSGGGGAGGASPAARGGFVQGVVEYVRAINPRFLKTQLVAAAVIVAMELALSQNAHARQQGGMLHLFPYTLYPVLEHAMRWLWAMTAHEREAIPVMGIVRIEPVMIPLAMMVMGGFGSVASTAKGLAAAFVAARVLDLRRWNGEPAADWFRGVALAWYRWIAAQAAALSADARK</sequence>
<keyword evidence="3" id="KW-1185">Reference proteome</keyword>